<dbReference type="EMBL" id="CALSDN010000001">
    <property type="protein sequence ID" value="CAH6718172.1"/>
    <property type="molecule type" value="Genomic_DNA"/>
</dbReference>
<keyword evidence="2" id="KW-1185">Reference proteome</keyword>
<dbReference type="Proteomes" id="UP001152531">
    <property type="component" value="Unassembled WGS sequence"/>
</dbReference>
<protein>
    <submittedName>
        <fullName evidence="1">Thiamine pyrophosphokinase</fullName>
    </submittedName>
</protein>
<gene>
    <name evidence="1" type="ORF">CLIB1444_01S00738</name>
</gene>
<comment type="caution">
    <text evidence="1">The sequence shown here is derived from an EMBL/GenBank/DDBJ whole genome shotgun (WGS) entry which is preliminary data.</text>
</comment>
<evidence type="ECO:0000313" key="1">
    <source>
        <dbReference type="EMBL" id="CAH6718172.1"/>
    </source>
</evidence>
<accession>A0ACA9XZV4</accession>
<reference evidence="1" key="1">
    <citation type="submission" date="2022-06" db="EMBL/GenBank/DDBJ databases">
        <authorList>
            <person name="Legras J.-L."/>
            <person name="Devillers H."/>
            <person name="Grondin C."/>
        </authorList>
    </citation>
    <scope>NUCLEOTIDE SEQUENCE</scope>
    <source>
        <strain evidence="1">CLIB 1444</strain>
    </source>
</reference>
<sequence length="283" mass="32161">MEEVIENPDRIEIEVTDVTNVIKPFKFTKDTSKSSLTILNQSIENIDIHEIWNNTTLHICADGGANRLYEYGGDKRSEFIPDFIVGDLDSITDEVKDYYKKQGTKIIPQLSQYASDFMKSMSLILLYFNGVEIVDVDEYDGLSKLMNQLNDKHLVNINSYILNGLGGRFDQSIHSINQIHILNQQYPTLKNVFINEQDIVFMIPKGRNLIGYNSISDFYKGNKFPVIGLLPFSPCIISSWGLKWDVRNWKSSMNGKVSSSNGIVSTNGVIIECDEDLVVNIER</sequence>
<evidence type="ECO:0000313" key="2">
    <source>
        <dbReference type="Proteomes" id="UP001152531"/>
    </source>
</evidence>
<proteinExistence type="predicted"/>
<name>A0ACA9XZV4_9ASCO</name>
<organism evidence="1 2">
    <name type="scientific">[Candida] jaroonii</name>
    <dbReference type="NCBI Taxonomy" id="467808"/>
    <lineage>
        <taxon>Eukaryota</taxon>
        <taxon>Fungi</taxon>
        <taxon>Dikarya</taxon>
        <taxon>Ascomycota</taxon>
        <taxon>Saccharomycotina</taxon>
        <taxon>Pichiomycetes</taxon>
        <taxon>Debaryomycetaceae</taxon>
        <taxon>Yamadazyma</taxon>
    </lineage>
</organism>